<evidence type="ECO:0000313" key="2">
    <source>
        <dbReference type="Proteomes" id="UP001500843"/>
    </source>
</evidence>
<evidence type="ECO:0000313" key="1">
    <source>
        <dbReference type="EMBL" id="GAA4719138.1"/>
    </source>
</evidence>
<accession>A0ABP8Y2A0</accession>
<sequence>MSTIAKASSVGVPCGRDASRTSVAWVAASNVMLFTLGADGRGVAWAGGRGGPHTQRGGDKRAAFAKVWPAPCVKHGRAGVAQW</sequence>
<gene>
    <name evidence="1" type="ORF">GCM10023198_48620</name>
</gene>
<organism evidence="1 2">
    <name type="scientific">Promicromonospora umidemergens</name>
    <dbReference type="NCBI Taxonomy" id="629679"/>
    <lineage>
        <taxon>Bacteria</taxon>
        <taxon>Bacillati</taxon>
        <taxon>Actinomycetota</taxon>
        <taxon>Actinomycetes</taxon>
        <taxon>Micrococcales</taxon>
        <taxon>Promicromonosporaceae</taxon>
        <taxon>Promicromonospora</taxon>
    </lineage>
</organism>
<protein>
    <submittedName>
        <fullName evidence="1">Uncharacterized protein</fullName>
    </submittedName>
</protein>
<comment type="caution">
    <text evidence="1">The sequence shown here is derived from an EMBL/GenBank/DDBJ whole genome shotgun (WGS) entry which is preliminary data.</text>
</comment>
<name>A0ABP8Y2A0_9MICO</name>
<proteinExistence type="predicted"/>
<dbReference type="Proteomes" id="UP001500843">
    <property type="component" value="Unassembled WGS sequence"/>
</dbReference>
<keyword evidence="2" id="KW-1185">Reference proteome</keyword>
<dbReference type="EMBL" id="BAABHM010000031">
    <property type="protein sequence ID" value="GAA4719138.1"/>
    <property type="molecule type" value="Genomic_DNA"/>
</dbReference>
<reference evidence="2" key="1">
    <citation type="journal article" date="2019" name="Int. J. Syst. Evol. Microbiol.">
        <title>The Global Catalogue of Microorganisms (GCM) 10K type strain sequencing project: providing services to taxonomists for standard genome sequencing and annotation.</title>
        <authorList>
            <consortium name="The Broad Institute Genomics Platform"/>
            <consortium name="The Broad Institute Genome Sequencing Center for Infectious Disease"/>
            <person name="Wu L."/>
            <person name="Ma J."/>
        </authorList>
    </citation>
    <scope>NUCLEOTIDE SEQUENCE [LARGE SCALE GENOMIC DNA]</scope>
    <source>
        <strain evidence="2">JCM 17975</strain>
    </source>
</reference>